<reference evidence="1" key="1">
    <citation type="submission" date="2022-07" db="EMBL/GenBank/DDBJ databases">
        <title>Taxonomy of Aspergillus series Nigri: significant species reduction supported by multi-species coalescent approaches.</title>
        <authorList>
            <person name="Bian C."/>
            <person name="Kusuya Y."/>
            <person name="Sklenar F."/>
            <person name="D'hooge E."/>
            <person name="Yaguchi T."/>
            <person name="Takahashi H."/>
            <person name="Hubka V."/>
        </authorList>
    </citation>
    <scope>NUCLEOTIDE SEQUENCE</scope>
    <source>
        <strain evidence="1">CBS 733.88</strain>
    </source>
</reference>
<dbReference type="AlphaFoldDB" id="A0A9W5Z4F5"/>
<name>A0A9W5Z4F5_9EURO</name>
<proteinExistence type="predicted"/>
<organism evidence="1 2">
    <name type="scientific">Aspergillus brasiliensis</name>
    <dbReference type="NCBI Taxonomy" id="319629"/>
    <lineage>
        <taxon>Eukaryota</taxon>
        <taxon>Fungi</taxon>
        <taxon>Dikarya</taxon>
        <taxon>Ascomycota</taxon>
        <taxon>Pezizomycotina</taxon>
        <taxon>Eurotiomycetes</taxon>
        <taxon>Eurotiomycetidae</taxon>
        <taxon>Eurotiales</taxon>
        <taxon>Aspergillaceae</taxon>
        <taxon>Aspergillus</taxon>
        <taxon>Aspergillus subgen. Circumdati</taxon>
    </lineage>
</organism>
<comment type="caution">
    <text evidence="1">The sequence shown here is derived from an EMBL/GenBank/DDBJ whole genome shotgun (WGS) entry which is preliminary data.</text>
</comment>
<dbReference type="EMBL" id="BROQ01000331">
    <property type="protein sequence ID" value="GKZ27901.1"/>
    <property type="molecule type" value="Genomic_DNA"/>
</dbReference>
<protein>
    <submittedName>
        <fullName evidence="1">Uncharacterized protein</fullName>
    </submittedName>
</protein>
<evidence type="ECO:0000313" key="2">
    <source>
        <dbReference type="Proteomes" id="UP001143548"/>
    </source>
</evidence>
<sequence length="108" mass="11791">MSSSDTNATLSTTLSASSTLIGYIGTEVATPSNTFHRLLWPQRHYNNFSLRNSWKPALLMPLGGPLHTAALKTIDQFFENGLLMGPEMGRMLGTAFFGDEGESYTVFG</sequence>
<dbReference type="Proteomes" id="UP001143548">
    <property type="component" value="Unassembled WGS sequence"/>
</dbReference>
<feature type="non-terminal residue" evidence="1">
    <location>
        <position position="108"/>
    </location>
</feature>
<evidence type="ECO:0000313" key="1">
    <source>
        <dbReference type="EMBL" id="GKZ27901.1"/>
    </source>
</evidence>
<gene>
    <name evidence="1" type="ORF">AbraCBS73388_006563</name>
</gene>
<accession>A0A9W5Z4F5</accession>